<comment type="caution">
    <text evidence="2">The sequence shown here is derived from an EMBL/GenBank/DDBJ whole genome shotgun (WGS) entry which is preliminary data.</text>
</comment>
<feature type="compositionally biased region" description="Basic and acidic residues" evidence="1">
    <location>
        <begin position="402"/>
        <end position="422"/>
    </location>
</feature>
<dbReference type="EMBL" id="JAVFKY010000001">
    <property type="protein sequence ID" value="KAK5584533.1"/>
    <property type="molecule type" value="Genomic_DNA"/>
</dbReference>
<accession>A0AAN7UCY5</accession>
<evidence type="ECO:0000256" key="1">
    <source>
        <dbReference type="SAM" id="MobiDB-lite"/>
    </source>
</evidence>
<keyword evidence="3" id="KW-1185">Reference proteome</keyword>
<name>A0AAN7UCY5_9MYCE</name>
<gene>
    <name evidence="2" type="ORF">RB653_006145</name>
</gene>
<feature type="compositionally biased region" description="Basic and acidic residues" evidence="1">
    <location>
        <begin position="441"/>
        <end position="510"/>
    </location>
</feature>
<sequence length="604" mass="69462">MTILSKVLVATGFLYGIYHVNNLVQEYKEYSAEQGYTLGDFGFEQSGDLARVQKKKPQTRGSQSQIQQKFSEEIQQLSARSKQCMDKGDIKSALPLLQRIVEIGQEYPPFSSYGKNAIFFIIKFAQEVGEDDLCVKYCKIAMESFEDATPEEFDEVGKMAVELADRLVGIEKDTEAIDLLKYSMERYGFSDKTKVDLLLHMAGVYAKNPKLNKKELSTISKALKIAKSSKLSVPIINTYLCLHEFYSKVSNVEKMNEVVKEIEEYLEPKFEMTIYRFFSENAKKFNHYDEYYTLLDKTIESVKKTITDEVNKQNIIISYKLSKAENLVSREMIDEAKKIFDEVKQNEYFCFATKSKSKYLIVDAVSSIDGVQTIEIAQKPTTTLPEQNTILVVEFENSYLQEESKEKKEEEVEKSEEDVKVEGEEEKVEQISEQVEEQEQEKEVEQLKEEKVEEPIKEEEKVEQSEEKVEEPVKEEEKVEQPEEKVEQPEEKVEEPVKEEIVEESEKVEESEIVEVEESSGSKITEIIEIEEVKSSQKVVEFVPSVTVEKPFSGSSLTFKNDSSKLASDIGYLAKISLYNSDKTRLIDSLYQLIPPETPKHQIN</sequence>
<dbReference type="Proteomes" id="UP001344447">
    <property type="component" value="Unassembled WGS sequence"/>
</dbReference>
<proteinExistence type="predicted"/>
<dbReference type="Gene3D" id="1.25.40.10">
    <property type="entry name" value="Tetratricopeptide repeat domain"/>
    <property type="match status" value="1"/>
</dbReference>
<evidence type="ECO:0000313" key="3">
    <source>
        <dbReference type="Proteomes" id="UP001344447"/>
    </source>
</evidence>
<feature type="region of interest" description="Disordered" evidence="1">
    <location>
        <begin position="402"/>
        <end position="520"/>
    </location>
</feature>
<dbReference type="InterPro" id="IPR011990">
    <property type="entry name" value="TPR-like_helical_dom_sf"/>
</dbReference>
<organism evidence="2 3">
    <name type="scientific">Dictyostelium firmibasis</name>
    <dbReference type="NCBI Taxonomy" id="79012"/>
    <lineage>
        <taxon>Eukaryota</taxon>
        <taxon>Amoebozoa</taxon>
        <taxon>Evosea</taxon>
        <taxon>Eumycetozoa</taxon>
        <taxon>Dictyostelia</taxon>
        <taxon>Dictyosteliales</taxon>
        <taxon>Dictyosteliaceae</taxon>
        <taxon>Dictyostelium</taxon>
    </lineage>
</organism>
<evidence type="ECO:0000313" key="2">
    <source>
        <dbReference type="EMBL" id="KAK5584533.1"/>
    </source>
</evidence>
<dbReference type="AlphaFoldDB" id="A0AAN7UCY5"/>
<protein>
    <submittedName>
        <fullName evidence="2">Uncharacterized protein</fullName>
    </submittedName>
</protein>
<reference evidence="2 3" key="1">
    <citation type="submission" date="2023-11" db="EMBL/GenBank/DDBJ databases">
        <title>Dfirmibasis_genome.</title>
        <authorList>
            <person name="Edelbroek B."/>
            <person name="Kjellin J."/>
            <person name="Jerlstrom-Hultqvist J."/>
            <person name="Soderbom F."/>
        </authorList>
    </citation>
    <scope>NUCLEOTIDE SEQUENCE [LARGE SCALE GENOMIC DNA]</scope>
    <source>
        <strain evidence="2 3">TNS-C-14</strain>
    </source>
</reference>